<dbReference type="Proteomes" id="UP000008898">
    <property type="component" value="Chromosome"/>
</dbReference>
<dbReference type="KEGG" id="zga:ZOBELLIA_4737"/>
<keyword evidence="1" id="KW-0812">Transmembrane</keyword>
<protein>
    <submittedName>
        <fullName evidence="2">Putative membrane protein</fullName>
    </submittedName>
</protein>
<organism evidence="2 3">
    <name type="scientific">Zobellia galactanivorans (strain DSM 12802 / CCUG 47099 / CIP 106680 / NCIMB 13871 / Dsij)</name>
    <dbReference type="NCBI Taxonomy" id="63186"/>
    <lineage>
        <taxon>Bacteria</taxon>
        <taxon>Pseudomonadati</taxon>
        <taxon>Bacteroidota</taxon>
        <taxon>Flavobacteriia</taxon>
        <taxon>Flavobacteriales</taxon>
        <taxon>Flavobacteriaceae</taxon>
        <taxon>Zobellia</taxon>
    </lineage>
</organism>
<keyword evidence="1" id="KW-0472">Membrane</keyword>
<accession>G0L739</accession>
<keyword evidence="1" id="KW-1133">Transmembrane helix</keyword>
<evidence type="ECO:0000256" key="1">
    <source>
        <dbReference type="SAM" id="Phobius"/>
    </source>
</evidence>
<feature type="transmembrane region" description="Helical" evidence="1">
    <location>
        <begin position="6"/>
        <end position="24"/>
    </location>
</feature>
<sequence length="49" mass="5545">MVGDMGLKIFPIITGVFIPKYLVLNIFEGKNLHIVGCFWLIILGVFFNC</sequence>
<reference evidence="3" key="1">
    <citation type="submission" date="2009-07" db="EMBL/GenBank/DDBJ databases">
        <title>Complete genome sequence of Zobellia galactanivorans Dsij.</title>
        <authorList>
            <consortium name="Genoscope - CEA"/>
        </authorList>
    </citation>
    <scope>NUCLEOTIDE SEQUENCE [LARGE SCALE GENOMIC DNA]</scope>
    <source>
        <strain evidence="3">DSM 12802 / CCUG 47099 / CIP 106680 / NCIMB 13871 / Dsij</strain>
    </source>
</reference>
<keyword evidence="3" id="KW-1185">Reference proteome</keyword>
<evidence type="ECO:0000313" key="3">
    <source>
        <dbReference type="Proteomes" id="UP000008898"/>
    </source>
</evidence>
<dbReference type="AlphaFoldDB" id="G0L739"/>
<name>G0L739_ZOBGA</name>
<proteinExistence type="predicted"/>
<gene>
    <name evidence="2" type="ordered locus">zobellia_4737</name>
</gene>
<reference evidence="2 3" key="2">
    <citation type="journal article" date="2012" name="Environ. Microbiol.">
        <title>Characterization of the first alginolytic operons in a marine bacterium: from their emergence in marine Flavobacteriia to their independent transfers to marine Proteobacteria and human gut Bacteroides.</title>
        <authorList>
            <person name="Thomas F."/>
            <person name="Barbeyron T."/>
            <person name="Tonon T."/>
            <person name="Genicot S."/>
            <person name="Czjzek M."/>
            <person name="Michel G."/>
        </authorList>
    </citation>
    <scope>NUCLEOTIDE SEQUENCE [LARGE SCALE GENOMIC DNA]</scope>
    <source>
        <strain evidence="3">DSM 12802 / CCUG 47099 / CIP 106680 / NCIMB 13871 / Dsij</strain>
    </source>
</reference>
<feature type="transmembrane region" description="Helical" evidence="1">
    <location>
        <begin position="31"/>
        <end position="47"/>
    </location>
</feature>
<dbReference type="HOGENOM" id="CLU_3142509_0_0_10"/>
<evidence type="ECO:0000313" key="2">
    <source>
        <dbReference type="EMBL" id="CAZ98872.1"/>
    </source>
</evidence>
<dbReference type="EMBL" id="FP476056">
    <property type="protein sequence ID" value="CAZ98872.1"/>
    <property type="molecule type" value="Genomic_DNA"/>
</dbReference>